<evidence type="ECO:0000313" key="3">
    <source>
        <dbReference type="Proteomes" id="UP001229955"/>
    </source>
</evidence>
<proteinExistence type="predicted"/>
<dbReference type="KEGG" id="pspc:Strain318_000991"/>
<dbReference type="EMBL" id="CP130612">
    <property type="protein sequence ID" value="WKW11729.1"/>
    <property type="molecule type" value="Genomic_DNA"/>
</dbReference>
<evidence type="ECO:0000313" key="2">
    <source>
        <dbReference type="EMBL" id="WKW14639.1"/>
    </source>
</evidence>
<dbReference type="Proteomes" id="UP001229955">
    <property type="component" value="Chromosome"/>
</dbReference>
<dbReference type="AlphaFoldDB" id="A0AA49Q7F5"/>
<reference evidence="2" key="1">
    <citation type="submission" date="2023-07" db="EMBL/GenBank/DDBJ databases">
        <authorList>
            <person name="Haufschild T."/>
            <person name="Kallscheuer N."/>
            <person name="Hammer J."/>
            <person name="Kohn T."/>
            <person name="Kabuu M."/>
            <person name="Jogler M."/>
            <person name="Wohfarth N."/>
            <person name="Heuer A."/>
            <person name="Rohde M."/>
            <person name="van Teeseling M.C.F."/>
            <person name="Jogler C."/>
        </authorList>
    </citation>
    <scope>NUCLEOTIDE SEQUENCE</scope>
    <source>
        <strain evidence="1">Strain 138</strain>
        <strain evidence="2">Strain 318</strain>
    </source>
</reference>
<organism evidence="2 3">
    <name type="scientific">Pseudogemmatithrix spongiicola</name>
    <dbReference type="NCBI Taxonomy" id="3062599"/>
    <lineage>
        <taxon>Bacteria</taxon>
        <taxon>Pseudomonadati</taxon>
        <taxon>Gemmatimonadota</taxon>
        <taxon>Gemmatimonadia</taxon>
        <taxon>Gemmatimonadales</taxon>
        <taxon>Gemmatimonadaceae</taxon>
        <taxon>Pseudogemmatithrix</taxon>
    </lineage>
</organism>
<evidence type="ECO:0000313" key="1">
    <source>
        <dbReference type="EMBL" id="WKW11729.1"/>
    </source>
</evidence>
<gene>
    <name evidence="1" type="ORF">Strain138_000991</name>
    <name evidence="2" type="ORF">Strain318_000991</name>
</gene>
<name>A0AA49Q7F5_9BACT</name>
<accession>A0AA49Q7F5</accession>
<sequence>MPPVVVDPARIKPFRDAAAFERWLTANHAKAEELWIRIYKKNSGVVSITYAEALDVVLCWGWIDGIVKRYDELSYLQRFTPRRAKSLWSQVNREHVARLIKAKRMTPHGLRHVEAAKRDGRWDAAYAPIRSVSAESIPDDLRAAIRANAKAERTFQSLNKMNLFALAFRTNAMRTPAGRAKKIAALVAMLAKGETITPLPKPAKKK</sequence>
<dbReference type="Pfam" id="PF13376">
    <property type="entry name" value="OmdA"/>
    <property type="match status" value="1"/>
</dbReference>
<dbReference type="EMBL" id="CP130613">
    <property type="protein sequence ID" value="WKW14639.1"/>
    <property type="molecule type" value="Genomic_DNA"/>
</dbReference>
<protein>
    <submittedName>
        <fullName evidence="2">YdeI/OmpD-associated family protein</fullName>
    </submittedName>
</protein>
<dbReference type="RefSeq" id="WP_367887425.1">
    <property type="nucleotide sequence ID" value="NZ_CP130612.1"/>
</dbReference>
<keyword evidence="3" id="KW-1185">Reference proteome</keyword>
<accession>A0AA49Q4G7</accession>